<evidence type="ECO:0000256" key="5">
    <source>
        <dbReference type="HAMAP-Rule" id="MF_00709"/>
    </source>
</evidence>
<dbReference type="Pfam" id="PF02313">
    <property type="entry name" value="Fumarate_red_D"/>
    <property type="match status" value="1"/>
</dbReference>
<dbReference type="EMBL" id="BAABHY010000001">
    <property type="protein sequence ID" value="GAA5105072.1"/>
    <property type="molecule type" value="Genomic_DNA"/>
</dbReference>
<comment type="similarity">
    <text evidence="5">Belongs to the FrdD family.</text>
</comment>
<name>A0ABP9MZE4_9GAMM</name>
<evidence type="ECO:0000313" key="6">
    <source>
        <dbReference type="EMBL" id="GAA5105072.1"/>
    </source>
</evidence>
<keyword evidence="4 5" id="KW-0472">Membrane</keyword>
<comment type="subcellular location">
    <subcellularLocation>
        <location evidence="5">Cell membrane</location>
        <topology evidence="5">Multi-pass membrane protein</topology>
    </subcellularLocation>
</comment>
<dbReference type="InterPro" id="IPR034804">
    <property type="entry name" value="SQR/QFR_C/D"/>
</dbReference>
<sequence>MKKENTQLKRSNEPVFWGLFSAGGMWAAIFAPVVIVIIAFIIPFGDVVTRSYILKLIGSTYGKVFLFLMISLPIWCALHRILHTLHDFNIHPKRGKLLTYGLALAWTLHAGYILFIY</sequence>
<dbReference type="HAMAP" id="MF_00709">
    <property type="entry name" value="Fumarate_red_D"/>
    <property type="match status" value="1"/>
</dbReference>
<gene>
    <name evidence="5 6" type="primary">frdD</name>
    <name evidence="6" type="ORF">GCM10023211_03510</name>
</gene>
<evidence type="ECO:0000256" key="1">
    <source>
        <dbReference type="ARBA" id="ARBA00022475"/>
    </source>
</evidence>
<feature type="transmembrane region" description="Helical" evidence="5">
    <location>
        <begin position="97"/>
        <end position="116"/>
    </location>
</feature>
<proteinExistence type="inferred from homology"/>
<evidence type="ECO:0000256" key="2">
    <source>
        <dbReference type="ARBA" id="ARBA00022692"/>
    </source>
</evidence>
<feature type="transmembrane region" description="Helical" evidence="5">
    <location>
        <begin position="15"/>
        <end position="44"/>
    </location>
</feature>
<comment type="caution">
    <text evidence="6">The sequence shown here is derived from an EMBL/GenBank/DDBJ whole genome shotgun (WGS) entry which is preliminary data.</text>
</comment>
<dbReference type="Gene3D" id="1.20.1300.10">
    <property type="entry name" value="Fumarate reductase/succinate dehydrogenase, transmembrane subunit"/>
    <property type="match status" value="1"/>
</dbReference>
<dbReference type="NCBIfam" id="NF003977">
    <property type="entry name" value="PRK05470.1-1"/>
    <property type="match status" value="1"/>
</dbReference>
<comment type="function">
    <text evidence="5">Anchors the catalytic components of the fumarate reductase complex to the cell membrane, binds quinones.</text>
</comment>
<keyword evidence="3 5" id="KW-1133">Transmembrane helix</keyword>
<keyword evidence="1 5" id="KW-1003">Cell membrane</keyword>
<evidence type="ECO:0000256" key="4">
    <source>
        <dbReference type="ARBA" id="ARBA00023136"/>
    </source>
</evidence>
<keyword evidence="7" id="KW-1185">Reference proteome</keyword>
<dbReference type="InterPro" id="IPR003418">
    <property type="entry name" value="Fumarate_red_D"/>
</dbReference>
<reference evidence="7" key="1">
    <citation type="journal article" date="2019" name="Int. J. Syst. Evol. Microbiol.">
        <title>The Global Catalogue of Microorganisms (GCM) 10K type strain sequencing project: providing services to taxonomists for standard genome sequencing and annotation.</title>
        <authorList>
            <consortium name="The Broad Institute Genomics Platform"/>
            <consortium name="The Broad Institute Genome Sequencing Center for Infectious Disease"/>
            <person name="Wu L."/>
            <person name="Ma J."/>
        </authorList>
    </citation>
    <scope>NUCLEOTIDE SEQUENCE [LARGE SCALE GENOMIC DNA]</scope>
    <source>
        <strain evidence="7">JCM 18050</strain>
    </source>
</reference>
<comment type="subunit">
    <text evidence="5">Part of an enzyme complex containing four subunits: a flavoprotein (FrdA), an iron-sulfur protein (FrdB), and two hydrophobic anchor proteins (FrdC and FrdD).</text>
</comment>
<feature type="transmembrane region" description="Helical" evidence="5">
    <location>
        <begin position="64"/>
        <end position="85"/>
    </location>
</feature>
<organism evidence="6 7">
    <name type="scientific">Orbus sasakiae</name>
    <dbReference type="NCBI Taxonomy" id="1078475"/>
    <lineage>
        <taxon>Bacteria</taxon>
        <taxon>Pseudomonadati</taxon>
        <taxon>Pseudomonadota</taxon>
        <taxon>Gammaproteobacteria</taxon>
        <taxon>Orbales</taxon>
        <taxon>Orbaceae</taxon>
        <taxon>Orbus</taxon>
    </lineage>
</organism>
<dbReference type="Proteomes" id="UP001500171">
    <property type="component" value="Unassembled WGS sequence"/>
</dbReference>
<dbReference type="RefSeq" id="WP_345488107.1">
    <property type="nucleotide sequence ID" value="NZ_BAABHY010000001.1"/>
</dbReference>
<evidence type="ECO:0000313" key="7">
    <source>
        <dbReference type="Proteomes" id="UP001500171"/>
    </source>
</evidence>
<evidence type="ECO:0000256" key="3">
    <source>
        <dbReference type="ARBA" id="ARBA00022989"/>
    </source>
</evidence>
<keyword evidence="2 5" id="KW-0812">Transmembrane</keyword>
<accession>A0ABP9MZE4</accession>
<dbReference type="SUPFAM" id="SSF81343">
    <property type="entry name" value="Fumarate reductase respiratory complex transmembrane subunits"/>
    <property type="match status" value="1"/>
</dbReference>
<protein>
    <recommendedName>
        <fullName evidence="5">Fumarate reductase subunit D</fullName>
    </recommendedName>
    <alternativeName>
        <fullName evidence="5">Quinol-fumarate reductase subunit D</fullName>
        <shortName evidence="5">QFR subunit D</shortName>
    </alternativeName>
</protein>